<feature type="domain" description="Xylose isomerase-like TIM barrel" evidence="1">
    <location>
        <begin position="67"/>
        <end position="261"/>
    </location>
</feature>
<dbReference type="AlphaFoldDB" id="A0A433DHX0"/>
<proteinExistence type="predicted"/>
<name>A0A433DHX0_9FUNG</name>
<protein>
    <submittedName>
        <fullName evidence="2">Xylose isomerase-like protein</fullName>
    </submittedName>
</protein>
<evidence type="ECO:0000313" key="3">
    <source>
        <dbReference type="Proteomes" id="UP000268093"/>
    </source>
</evidence>
<accession>A0A433DHX0</accession>
<organism evidence="2 3">
    <name type="scientific">Jimgerdemannia flammicorona</name>
    <dbReference type="NCBI Taxonomy" id="994334"/>
    <lineage>
        <taxon>Eukaryota</taxon>
        <taxon>Fungi</taxon>
        <taxon>Fungi incertae sedis</taxon>
        <taxon>Mucoromycota</taxon>
        <taxon>Mucoromycotina</taxon>
        <taxon>Endogonomycetes</taxon>
        <taxon>Endogonales</taxon>
        <taxon>Endogonaceae</taxon>
        <taxon>Jimgerdemannia</taxon>
    </lineage>
</organism>
<keyword evidence="3" id="KW-1185">Reference proteome</keyword>
<evidence type="ECO:0000259" key="1">
    <source>
        <dbReference type="Pfam" id="PF01261"/>
    </source>
</evidence>
<dbReference type="OrthoDB" id="9971575at2759"/>
<dbReference type="SUPFAM" id="SSF51658">
    <property type="entry name" value="Xylose isomerase-like"/>
    <property type="match status" value="1"/>
</dbReference>
<reference evidence="2 3" key="1">
    <citation type="journal article" date="2018" name="New Phytol.">
        <title>Phylogenomics of Endogonaceae and evolution of mycorrhizas within Mucoromycota.</title>
        <authorList>
            <person name="Chang Y."/>
            <person name="Desiro A."/>
            <person name="Na H."/>
            <person name="Sandor L."/>
            <person name="Lipzen A."/>
            <person name="Clum A."/>
            <person name="Barry K."/>
            <person name="Grigoriev I.V."/>
            <person name="Martin F.M."/>
            <person name="Stajich J.E."/>
            <person name="Smith M.E."/>
            <person name="Bonito G."/>
            <person name="Spatafora J.W."/>
        </authorList>
    </citation>
    <scope>NUCLEOTIDE SEQUENCE [LARGE SCALE GENOMIC DNA]</scope>
    <source>
        <strain evidence="2 3">GMNB39</strain>
    </source>
</reference>
<comment type="caution">
    <text evidence="2">The sequence shown here is derived from an EMBL/GenBank/DDBJ whole genome shotgun (WGS) entry which is preliminary data.</text>
</comment>
<keyword evidence="2" id="KW-0413">Isomerase</keyword>
<sequence length="377" mass="42754">MLRMIRLFERSCLGDKTDNRGSLFQSTPLPTMQLKVFRSLWGLEYSQEHPAANSKLSRREYYEHLFSDLRALGYDGIEASISDVWILVNGDYSAASANAEIDTVADAFLALLSKNNLQYICGVYTSWDDYIGPWQKRTVAEHTAQYKSQLAIARALKPVRINVHSGSDDFTLEEAVEFFASAQDLEKDAGVERLVSHETHRGRTLYNPWTTQILLAKFPNLHITLDISHWFVVVERLFSLEAYPDLFKVVLPRVRHVHARMGTSQHAQITFATNASATTNAATASEEEQEAQKVFEEIWRAWWESLRTLGSTFNDKMASMTPEYGPPPYQISSGDVARDGTELWAMANWQKGKLRDLFAQWVTGIGRTSGKDTLLCE</sequence>
<dbReference type="InterPro" id="IPR013022">
    <property type="entry name" value="Xyl_isomerase-like_TIM-brl"/>
</dbReference>
<evidence type="ECO:0000313" key="2">
    <source>
        <dbReference type="EMBL" id="RUP50453.1"/>
    </source>
</evidence>
<gene>
    <name evidence="2" type="ORF">BC936DRAFT_139028</name>
</gene>
<dbReference type="InterPro" id="IPR036237">
    <property type="entry name" value="Xyl_isomerase-like_sf"/>
</dbReference>
<dbReference type="GO" id="GO:0016853">
    <property type="term" value="F:isomerase activity"/>
    <property type="evidence" value="ECO:0007669"/>
    <property type="project" value="UniProtKB-KW"/>
</dbReference>
<dbReference type="Pfam" id="PF01261">
    <property type="entry name" value="AP_endonuc_2"/>
    <property type="match status" value="1"/>
</dbReference>
<dbReference type="EMBL" id="RBNI01001417">
    <property type="protein sequence ID" value="RUP50453.1"/>
    <property type="molecule type" value="Genomic_DNA"/>
</dbReference>
<dbReference type="Proteomes" id="UP000268093">
    <property type="component" value="Unassembled WGS sequence"/>
</dbReference>
<dbReference type="Gene3D" id="3.20.20.150">
    <property type="entry name" value="Divalent-metal-dependent TIM barrel enzymes"/>
    <property type="match status" value="1"/>
</dbReference>